<keyword evidence="12" id="KW-1185">Reference proteome</keyword>
<evidence type="ECO:0000256" key="7">
    <source>
        <dbReference type="ARBA" id="ARBA00022989"/>
    </source>
</evidence>
<keyword evidence="5 9" id="KW-0812">Transmembrane</keyword>
<evidence type="ECO:0000256" key="6">
    <source>
        <dbReference type="ARBA" id="ARBA00022748"/>
    </source>
</evidence>
<feature type="domain" description="Cytochrome c assembly protein" evidence="10">
    <location>
        <begin position="14"/>
        <end position="184"/>
    </location>
</feature>
<keyword evidence="6 9" id="KW-0201">Cytochrome c-type biogenesis</keyword>
<dbReference type="RefSeq" id="WP_105932317.1">
    <property type="nucleotide sequence ID" value="NZ_PVNO01000030.1"/>
</dbReference>
<keyword evidence="8 9" id="KW-0472">Membrane</keyword>
<evidence type="ECO:0000313" key="11">
    <source>
        <dbReference type="EMBL" id="PRO67782.1"/>
    </source>
</evidence>
<dbReference type="Proteomes" id="UP000239539">
    <property type="component" value="Unassembled WGS sequence"/>
</dbReference>
<feature type="transmembrane region" description="Helical" evidence="9">
    <location>
        <begin position="133"/>
        <end position="149"/>
    </location>
</feature>
<evidence type="ECO:0000256" key="4">
    <source>
        <dbReference type="ARBA" id="ARBA00016463"/>
    </source>
</evidence>
<keyword evidence="9" id="KW-0813">Transport</keyword>
<dbReference type="NCBIfam" id="TIGR01191">
    <property type="entry name" value="ccmC"/>
    <property type="match status" value="1"/>
</dbReference>
<protein>
    <recommendedName>
        <fullName evidence="4 9">Heme exporter protein C</fullName>
    </recommendedName>
    <alternativeName>
        <fullName evidence="9">Cytochrome c-type biogenesis protein</fullName>
    </alternativeName>
</protein>
<dbReference type="InterPro" id="IPR003557">
    <property type="entry name" value="Cyt_c_biogenesis_CcmC"/>
</dbReference>
<evidence type="ECO:0000256" key="8">
    <source>
        <dbReference type="ARBA" id="ARBA00023136"/>
    </source>
</evidence>
<gene>
    <name evidence="9" type="primary">ccmC</name>
    <name evidence="11" type="ORF">C6Y39_16430</name>
</gene>
<feature type="transmembrane region" description="Helical" evidence="9">
    <location>
        <begin position="21"/>
        <end position="44"/>
    </location>
</feature>
<evidence type="ECO:0000256" key="3">
    <source>
        <dbReference type="ARBA" id="ARBA00005840"/>
    </source>
</evidence>
<dbReference type="PRINTS" id="PR01386">
    <property type="entry name" value="CCMCBIOGNSIS"/>
</dbReference>
<evidence type="ECO:0000259" key="10">
    <source>
        <dbReference type="Pfam" id="PF01578"/>
    </source>
</evidence>
<dbReference type="InterPro" id="IPR045062">
    <property type="entry name" value="Cyt_c_biogenesis_CcsA/CcmC"/>
</dbReference>
<keyword evidence="9" id="KW-0997">Cell inner membrane</keyword>
<organism evidence="11 12">
    <name type="scientific">Alteromonas gracilis</name>
    <dbReference type="NCBI Taxonomy" id="1479524"/>
    <lineage>
        <taxon>Bacteria</taxon>
        <taxon>Pseudomonadati</taxon>
        <taxon>Pseudomonadota</taxon>
        <taxon>Gammaproteobacteria</taxon>
        <taxon>Alteromonadales</taxon>
        <taxon>Alteromonadaceae</taxon>
        <taxon>Alteromonas/Salinimonas group</taxon>
        <taxon>Alteromonas</taxon>
    </lineage>
</organism>
<comment type="similarity">
    <text evidence="3 9">Belongs to the CcmC/CycZ/HelC family.</text>
</comment>
<feature type="transmembrane region" description="Helical" evidence="9">
    <location>
        <begin position="161"/>
        <end position="181"/>
    </location>
</feature>
<dbReference type="InterPro" id="IPR002541">
    <property type="entry name" value="Cyt_c_assembly"/>
</dbReference>
<feature type="transmembrane region" description="Helical" evidence="9">
    <location>
        <begin position="93"/>
        <end position="113"/>
    </location>
</feature>
<evidence type="ECO:0000256" key="1">
    <source>
        <dbReference type="ARBA" id="ARBA00002442"/>
    </source>
</evidence>
<sequence>MWKWLHPYAKTERAYQLCLTLQPWFWAGALLCLSIGTVWGLAFAPQDYQQGDSFRIIYIHVPSAILSMGTYVAMAIAALVGMVWQWRTAYMSMIAMAPIGAVMTFIALFTGAAWGKPMWGAWWVWDARLTSELILLFLYMGVIALYGAFEDKQQAGKAAGVMALVGVVNIPIIHYSVEWWNTLHQGATISKFDNPSIAPEMLWPLLINLLGFAFFIGAVTTVRLRNEIVLREMHRPWVQTLAEQQLANSQQKRAASQKSMKEGN</sequence>
<proteinExistence type="inferred from homology"/>
<name>A0ABX5CLQ0_9ALTE</name>
<dbReference type="Pfam" id="PF01578">
    <property type="entry name" value="Cytochrom_C_asm"/>
    <property type="match status" value="1"/>
</dbReference>
<accession>A0ABX5CLQ0</accession>
<reference evidence="12" key="1">
    <citation type="journal article" date="2020" name="Int. J. Syst. Evol. Microbiol.">
        <title>Alteromonas alba sp. nov., a marine bacterium isolated from the seawater of the West Pacific Ocean.</title>
        <authorList>
            <person name="Sun C."/>
            <person name="Wu Y.-H."/>
            <person name="Xamxidin M."/>
            <person name="Cheng H."/>
            <person name="Xu X.-W."/>
        </authorList>
    </citation>
    <scope>NUCLEOTIDE SEQUENCE [LARGE SCALE GENOMIC DNA]</scope>
    <source>
        <strain evidence="12">9a2</strain>
    </source>
</reference>
<comment type="subcellular location">
    <subcellularLocation>
        <location evidence="9">Cell inner membrane</location>
    </subcellularLocation>
    <subcellularLocation>
        <location evidence="2">Membrane</location>
        <topology evidence="2">Multi-pass membrane protein</topology>
    </subcellularLocation>
</comment>
<dbReference type="PANTHER" id="PTHR30071">
    <property type="entry name" value="HEME EXPORTER PROTEIN C"/>
    <property type="match status" value="1"/>
</dbReference>
<evidence type="ECO:0000313" key="12">
    <source>
        <dbReference type="Proteomes" id="UP000239539"/>
    </source>
</evidence>
<feature type="transmembrane region" description="Helical" evidence="9">
    <location>
        <begin position="56"/>
        <end position="81"/>
    </location>
</feature>
<feature type="transmembrane region" description="Helical" evidence="9">
    <location>
        <begin position="201"/>
        <end position="224"/>
    </location>
</feature>
<keyword evidence="7 9" id="KW-1133">Transmembrane helix</keyword>
<comment type="caution">
    <text evidence="11">The sequence shown here is derived from an EMBL/GenBank/DDBJ whole genome shotgun (WGS) entry which is preliminary data.</text>
</comment>
<evidence type="ECO:0000256" key="9">
    <source>
        <dbReference type="RuleBase" id="RU364092"/>
    </source>
</evidence>
<dbReference type="PANTHER" id="PTHR30071:SF1">
    <property type="entry name" value="CYTOCHROME B_B6 PROTEIN-RELATED"/>
    <property type="match status" value="1"/>
</dbReference>
<keyword evidence="9" id="KW-1003">Cell membrane</keyword>
<evidence type="ECO:0000256" key="2">
    <source>
        <dbReference type="ARBA" id="ARBA00004141"/>
    </source>
</evidence>
<evidence type="ECO:0000256" key="5">
    <source>
        <dbReference type="ARBA" id="ARBA00022692"/>
    </source>
</evidence>
<dbReference type="EMBL" id="PVNO01000030">
    <property type="protein sequence ID" value="PRO67782.1"/>
    <property type="molecule type" value="Genomic_DNA"/>
</dbReference>
<comment type="function">
    <text evidence="1 9">Required for the export of heme to the periplasm for the biogenesis of c-type cytochromes.</text>
</comment>